<dbReference type="InterPro" id="IPR026444">
    <property type="entry name" value="Secre_tail"/>
</dbReference>
<organism evidence="3 4">
    <name type="scientific">Taibaiella lutea</name>
    <dbReference type="NCBI Taxonomy" id="2608001"/>
    <lineage>
        <taxon>Bacteria</taxon>
        <taxon>Pseudomonadati</taxon>
        <taxon>Bacteroidota</taxon>
        <taxon>Chitinophagia</taxon>
        <taxon>Chitinophagales</taxon>
        <taxon>Chitinophagaceae</taxon>
        <taxon>Taibaiella</taxon>
    </lineage>
</organism>
<name>A0A5M6CR64_9BACT</name>
<keyword evidence="4" id="KW-1185">Reference proteome</keyword>
<dbReference type="Gene3D" id="2.60.40.10">
    <property type="entry name" value="Immunoglobulins"/>
    <property type="match status" value="1"/>
</dbReference>
<dbReference type="Proteomes" id="UP000323632">
    <property type="component" value="Unassembled WGS sequence"/>
</dbReference>
<dbReference type="Pfam" id="PF18962">
    <property type="entry name" value="Por_Secre_tail"/>
    <property type="match status" value="1"/>
</dbReference>
<reference evidence="3 4" key="1">
    <citation type="submission" date="2019-09" db="EMBL/GenBank/DDBJ databases">
        <title>Genome sequence and assembly of Taibaiella sp.</title>
        <authorList>
            <person name="Chhetri G."/>
        </authorList>
    </citation>
    <scope>NUCLEOTIDE SEQUENCE [LARGE SCALE GENOMIC DNA]</scope>
    <source>
        <strain evidence="3 4">KVB11</strain>
    </source>
</reference>
<gene>
    <name evidence="3" type="ORF">F0919_07210</name>
</gene>
<evidence type="ECO:0000313" key="4">
    <source>
        <dbReference type="Proteomes" id="UP000323632"/>
    </source>
</evidence>
<sequence length="603" mass="64275">MNKGKLPRFIALSIISFWFIQDVNAQGANTYQFTALAGTYTNMAAGTAFTAVEGDDVCPAATVPLGFTFNFCGEDYTTVRAGSNGYLTFTTGWGQTATNSVAGLATIKPGLMWLWDDIDGGTGTATYATTGTAPDRVFTFQFKNWEWNWNAAGPNISIQVKLYETTNIIEYIYKQETQAGNPTGSGGATIGIVDDQTTSTYLSLNNATAAPSASSTTLTSNIGAKPANGQIYRFKPTPPIDVQMDSVITLENFCSNASAPVSVAVSNKGTATINDILINWTVDGVAQAPVAYTAPAPITNFTTAPNNTAIVSLGDVFFADNTPKVIKAWVVQANGLPDAVNTNDTVTDSKAANLTGVILSINPQNAVICEESEITLDAGMHPKNPVYIWANGHITQTIQVSTPGSYNVKVQNTDGCFDRDTVVVAAYPSPEVNSIAIIDNTGGSYTFNAVGVQNVTSYIWDFGDGQTLPGTGIPGQVNHQYNIAGDYTVSLTVRNNQDCGDVTVTKVIHSDGIPTGMNDLDILQNVISIYPNPSWAWVTIANNSGIKIKSIAVLNIAGQQVFRSDNINATKFRFNSAGLVSGIYNVVINSERGRLIKKLEVIR</sequence>
<dbReference type="PROSITE" id="PS50093">
    <property type="entry name" value="PKD"/>
    <property type="match status" value="1"/>
</dbReference>
<feature type="chain" id="PRO_5024374367" evidence="1">
    <location>
        <begin position="26"/>
        <end position="603"/>
    </location>
</feature>
<evidence type="ECO:0000256" key="1">
    <source>
        <dbReference type="SAM" id="SignalP"/>
    </source>
</evidence>
<feature type="signal peptide" evidence="1">
    <location>
        <begin position="1"/>
        <end position="25"/>
    </location>
</feature>
<dbReference type="RefSeq" id="WP_150032032.1">
    <property type="nucleotide sequence ID" value="NZ_VWSH01000001.1"/>
</dbReference>
<protein>
    <submittedName>
        <fullName evidence="3">T9SS type A sorting domain-containing protein</fullName>
    </submittedName>
</protein>
<dbReference type="NCBIfam" id="TIGR04183">
    <property type="entry name" value="Por_Secre_tail"/>
    <property type="match status" value="1"/>
</dbReference>
<dbReference type="InterPro" id="IPR022409">
    <property type="entry name" value="PKD/Chitinase_dom"/>
</dbReference>
<evidence type="ECO:0000313" key="3">
    <source>
        <dbReference type="EMBL" id="KAA5537456.1"/>
    </source>
</evidence>
<dbReference type="CDD" id="cd00146">
    <property type="entry name" value="PKD"/>
    <property type="match status" value="1"/>
</dbReference>
<dbReference type="InterPro" id="IPR035986">
    <property type="entry name" value="PKD_dom_sf"/>
</dbReference>
<proteinExistence type="predicted"/>
<evidence type="ECO:0000259" key="2">
    <source>
        <dbReference type="PROSITE" id="PS50093"/>
    </source>
</evidence>
<dbReference type="Pfam" id="PF18911">
    <property type="entry name" value="PKD_4"/>
    <property type="match status" value="1"/>
</dbReference>
<accession>A0A5M6CR64</accession>
<keyword evidence="1" id="KW-0732">Signal</keyword>
<dbReference type="EMBL" id="VWSH01000001">
    <property type="protein sequence ID" value="KAA5537456.1"/>
    <property type="molecule type" value="Genomic_DNA"/>
</dbReference>
<dbReference type="InterPro" id="IPR000601">
    <property type="entry name" value="PKD_dom"/>
</dbReference>
<dbReference type="AlphaFoldDB" id="A0A5M6CR64"/>
<dbReference type="InterPro" id="IPR013783">
    <property type="entry name" value="Ig-like_fold"/>
</dbReference>
<dbReference type="SUPFAM" id="SSF49299">
    <property type="entry name" value="PKD domain"/>
    <property type="match status" value="1"/>
</dbReference>
<comment type="caution">
    <text evidence="3">The sequence shown here is derived from an EMBL/GenBank/DDBJ whole genome shotgun (WGS) entry which is preliminary data.</text>
</comment>
<dbReference type="SMART" id="SM00089">
    <property type="entry name" value="PKD"/>
    <property type="match status" value="1"/>
</dbReference>
<feature type="domain" description="PKD" evidence="2">
    <location>
        <begin position="444"/>
        <end position="496"/>
    </location>
</feature>